<evidence type="ECO:0000256" key="1">
    <source>
        <dbReference type="SAM" id="MobiDB-lite"/>
    </source>
</evidence>
<protein>
    <submittedName>
        <fullName evidence="2">Uncharacterized protein</fullName>
    </submittedName>
</protein>
<keyword evidence="3" id="KW-1185">Reference proteome</keyword>
<evidence type="ECO:0000313" key="2">
    <source>
        <dbReference type="EMBL" id="UTU53024.1"/>
    </source>
</evidence>
<dbReference type="Proteomes" id="UP001060070">
    <property type="component" value="Chromosome"/>
</dbReference>
<reference evidence="2 3" key="1">
    <citation type="journal article" date="2022" name="Microbiol. Resour. Announc.">
        <title>Complete Genome Sequence of Mesorhizobium ciceri Strain R30, a Rhizobium Used as a Commercial Inoculant for Chickpea in Argentina.</title>
        <authorList>
            <person name="Foresto E."/>
            <person name="Revale S."/>
            <person name="Primo E."/>
            <person name="Nievas F."/>
            <person name="Carezzano E."/>
            <person name="Puente M."/>
            <person name="Alzari P."/>
            <person name="Mart M."/>
            <person name="Ben-Assaya M."/>
            <person name="Mornico D."/>
            <person name="Santoro M."/>
            <person name="Mart F."/>
            <person name="Giordano W."/>
            <person name="Bogino P."/>
        </authorList>
    </citation>
    <scope>NUCLEOTIDE SEQUENCE [LARGE SCALE GENOMIC DNA]</scope>
    <source>
        <strain evidence="2 3">R30</strain>
    </source>
</reference>
<dbReference type="AlphaFoldDB" id="A0AB38TE89"/>
<dbReference type="EMBL" id="CP088147">
    <property type="protein sequence ID" value="UTU53024.1"/>
    <property type="molecule type" value="Genomic_DNA"/>
</dbReference>
<evidence type="ECO:0000313" key="3">
    <source>
        <dbReference type="Proteomes" id="UP001060070"/>
    </source>
</evidence>
<name>A0AB38TE89_9HYPH</name>
<feature type="compositionally biased region" description="Polar residues" evidence="1">
    <location>
        <begin position="109"/>
        <end position="123"/>
    </location>
</feature>
<feature type="region of interest" description="Disordered" evidence="1">
    <location>
        <begin position="91"/>
        <end position="123"/>
    </location>
</feature>
<organism evidence="2 3">
    <name type="scientific">Mesorhizobium ciceri</name>
    <dbReference type="NCBI Taxonomy" id="39645"/>
    <lineage>
        <taxon>Bacteria</taxon>
        <taxon>Pseudomonadati</taxon>
        <taxon>Pseudomonadota</taxon>
        <taxon>Alphaproteobacteria</taxon>
        <taxon>Hyphomicrobiales</taxon>
        <taxon>Phyllobacteriaceae</taxon>
        <taxon>Mesorhizobium</taxon>
    </lineage>
</organism>
<proteinExistence type="predicted"/>
<accession>A0AB38TE89</accession>
<gene>
    <name evidence="2" type="ORF">LRP29_06130</name>
</gene>
<dbReference type="RefSeq" id="WP_245265354.1">
    <property type="nucleotide sequence ID" value="NZ_CP088147.1"/>
</dbReference>
<sequence>MKTMQEKDIPAFVQAVVDAGCNICAIGNLGYVFGDADFTPAQRRAVEPQLRRIAEIYGERDHLINEIAVYLRSIGRHVEVEPKTGISRWPRSREAVFQPLNPKGGDPQGRSSPSTRITTSVTA</sequence>